<gene>
    <name evidence="1" type="ORF">SAMN05660652_01852</name>
</gene>
<dbReference type="AlphaFoldDB" id="A0A1G8D8Y8"/>
<evidence type="ECO:0000313" key="1">
    <source>
        <dbReference type="EMBL" id="SDH53750.1"/>
    </source>
</evidence>
<dbReference type="Pfam" id="PF02597">
    <property type="entry name" value="ThiS"/>
    <property type="match status" value="1"/>
</dbReference>
<name>A0A1G8D8Y8_9RHOO</name>
<sequence>MITLLFFGPVADSVGQRRIEIEFSSGLRLGILRQQFAQDYPEAVRWVSFVAVNGVQARDDDIQIVDGSEIAFMAKFSGG</sequence>
<dbReference type="InterPro" id="IPR003749">
    <property type="entry name" value="ThiS/MoaD-like"/>
</dbReference>
<organism evidence="1 2">
    <name type="scientific">Propionivibrio dicarboxylicus</name>
    <dbReference type="NCBI Taxonomy" id="83767"/>
    <lineage>
        <taxon>Bacteria</taxon>
        <taxon>Pseudomonadati</taxon>
        <taxon>Pseudomonadota</taxon>
        <taxon>Betaproteobacteria</taxon>
        <taxon>Rhodocyclales</taxon>
        <taxon>Rhodocyclaceae</taxon>
        <taxon>Propionivibrio</taxon>
    </lineage>
</organism>
<dbReference type="InterPro" id="IPR012675">
    <property type="entry name" value="Beta-grasp_dom_sf"/>
</dbReference>
<dbReference type="SUPFAM" id="SSF54285">
    <property type="entry name" value="MoaD/ThiS"/>
    <property type="match status" value="1"/>
</dbReference>
<dbReference type="RefSeq" id="WP_176785820.1">
    <property type="nucleotide sequence ID" value="NZ_FNCY01000006.1"/>
</dbReference>
<dbReference type="CDD" id="cd00754">
    <property type="entry name" value="Ubl_MoaD"/>
    <property type="match status" value="1"/>
</dbReference>
<proteinExistence type="predicted"/>
<evidence type="ECO:0000313" key="2">
    <source>
        <dbReference type="Proteomes" id="UP000198607"/>
    </source>
</evidence>
<dbReference type="InterPro" id="IPR016155">
    <property type="entry name" value="Mopterin_synth/thiamin_S_b"/>
</dbReference>
<dbReference type="EMBL" id="FNCY01000006">
    <property type="protein sequence ID" value="SDH53750.1"/>
    <property type="molecule type" value="Genomic_DNA"/>
</dbReference>
<dbReference type="Gene3D" id="3.10.20.30">
    <property type="match status" value="1"/>
</dbReference>
<keyword evidence="2" id="KW-1185">Reference proteome</keyword>
<dbReference type="STRING" id="83767.SAMN05660652_01852"/>
<dbReference type="Proteomes" id="UP000198607">
    <property type="component" value="Unassembled WGS sequence"/>
</dbReference>
<accession>A0A1G8D8Y8</accession>
<protein>
    <submittedName>
        <fullName evidence="1">Molybdopterin synthase sulfur carrier subunit</fullName>
    </submittedName>
</protein>
<reference evidence="1 2" key="1">
    <citation type="submission" date="2016-10" db="EMBL/GenBank/DDBJ databases">
        <authorList>
            <person name="de Groot N.N."/>
        </authorList>
    </citation>
    <scope>NUCLEOTIDE SEQUENCE [LARGE SCALE GENOMIC DNA]</scope>
    <source>
        <strain evidence="1 2">DSM 5885</strain>
    </source>
</reference>